<dbReference type="Pfam" id="PF14684">
    <property type="entry name" value="Tricorn_C1"/>
    <property type="match status" value="1"/>
</dbReference>
<dbReference type="PANTHER" id="PTHR32060">
    <property type="entry name" value="TAIL-SPECIFIC PROTEASE"/>
    <property type="match status" value="1"/>
</dbReference>
<dbReference type="CDD" id="cd07562">
    <property type="entry name" value="Peptidase_S41_TRI"/>
    <property type="match status" value="1"/>
</dbReference>
<dbReference type="InterPro" id="IPR005151">
    <property type="entry name" value="Tail-specific_protease"/>
</dbReference>
<dbReference type="Gene3D" id="3.30.750.44">
    <property type="match status" value="1"/>
</dbReference>
<organism evidence="2 3">
    <name type="scientific">Sphingomonas crocodyli</name>
    <dbReference type="NCBI Taxonomy" id="1979270"/>
    <lineage>
        <taxon>Bacteria</taxon>
        <taxon>Pseudomonadati</taxon>
        <taxon>Pseudomonadota</taxon>
        <taxon>Alphaproteobacteria</taxon>
        <taxon>Sphingomonadales</taxon>
        <taxon>Sphingomonadaceae</taxon>
        <taxon>Sphingomonas</taxon>
    </lineage>
</organism>
<evidence type="ECO:0000313" key="2">
    <source>
        <dbReference type="EMBL" id="RVT94312.1"/>
    </source>
</evidence>
<dbReference type="Gene3D" id="3.90.226.10">
    <property type="entry name" value="2-enoyl-CoA Hydratase, Chain A, domain 1"/>
    <property type="match status" value="1"/>
</dbReference>
<name>A0A437M9E9_9SPHN</name>
<sequence length="302" mass="33039">MRRDRCRYGRQAGDVAMRLRLIAIVAAMLPLCAAASDRAALFDRAWSLVDRHYWDRSFGGQDWAAARDHYRGRAIAAADQASFYAALNAMLASIGDSHVYARSPADLAVERAPDRTKREAREVALDVWLVRFDAFMPPDERWLRATMRAVRPEALILDLRDNGGGRDDVLDRIAGIFLPSGTPLLLREDAIEKTVGKRLYNRRIYVLIGPRTASAAELLAAALDRAGADVIGQRSKGAVTGGADYRLPDGGRLTVADYDVRLPDGTRIEKVGVRPRHVVADRPGEDAPLACALHLAKGGAAC</sequence>
<dbReference type="PANTHER" id="PTHR32060:SF30">
    <property type="entry name" value="CARBOXY-TERMINAL PROCESSING PROTEASE CTPA"/>
    <property type="match status" value="1"/>
</dbReference>
<dbReference type="SMART" id="SM00245">
    <property type="entry name" value="TSPc"/>
    <property type="match status" value="1"/>
</dbReference>
<reference evidence="2 3" key="1">
    <citation type="submission" date="2019-01" db="EMBL/GenBank/DDBJ databases">
        <authorList>
            <person name="Chen W.-M."/>
        </authorList>
    </citation>
    <scope>NUCLEOTIDE SEQUENCE [LARGE SCALE GENOMIC DNA]</scope>
    <source>
        <strain evidence="2 3">CCP-7</strain>
    </source>
</reference>
<proteinExistence type="predicted"/>
<dbReference type="GO" id="GO:0006508">
    <property type="term" value="P:proteolysis"/>
    <property type="evidence" value="ECO:0007669"/>
    <property type="project" value="InterPro"/>
</dbReference>
<dbReference type="Pfam" id="PF03572">
    <property type="entry name" value="Peptidase_S41"/>
    <property type="match status" value="1"/>
</dbReference>
<keyword evidence="3" id="KW-1185">Reference proteome</keyword>
<dbReference type="AlphaFoldDB" id="A0A437M9E9"/>
<comment type="caution">
    <text evidence="2">The sequence shown here is derived from an EMBL/GenBank/DDBJ whole genome shotgun (WGS) entry which is preliminary data.</text>
</comment>
<dbReference type="EMBL" id="SACN01000001">
    <property type="protein sequence ID" value="RVT94312.1"/>
    <property type="molecule type" value="Genomic_DNA"/>
</dbReference>
<dbReference type="Proteomes" id="UP000282971">
    <property type="component" value="Unassembled WGS sequence"/>
</dbReference>
<dbReference type="GO" id="GO:0007165">
    <property type="term" value="P:signal transduction"/>
    <property type="evidence" value="ECO:0007669"/>
    <property type="project" value="TreeGrafter"/>
</dbReference>
<dbReference type="OrthoDB" id="9758793at2"/>
<dbReference type="InterPro" id="IPR028204">
    <property type="entry name" value="Tricorn_C1"/>
</dbReference>
<gene>
    <name evidence="2" type="ORF">EOD43_10825</name>
</gene>
<dbReference type="InterPro" id="IPR029045">
    <property type="entry name" value="ClpP/crotonase-like_dom_sf"/>
</dbReference>
<dbReference type="GO" id="GO:0004175">
    <property type="term" value="F:endopeptidase activity"/>
    <property type="evidence" value="ECO:0007669"/>
    <property type="project" value="TreeGrafter"/>
</dbReference>
<dbReference type="GO" id="GO:0030288">
    <property type="term" value="C:outer membrane-bounded periplasmic space"/>
    <property type="evidence" value="ECO:0007669"/>
    <property type="project" value="TreeGrafter"/>
</dbReference>
<accession>A0A437M9E9</accession>
<dbReference type="SUPFAM" id="SSF52096">
    <property type="entry name" value="ClpP/crotonase"/>
    <property type="match status" value="1"/>
</dbReference>
<evidence type="ECO:0000313" key="3">
    <source>
        <dbReference type="Proteomes" id="UP000282971"/>
    </source>
</evidence>
<protein>
    <submittedName>
        <fullName evidence="2">Peptidase S41</fullName>
    </submittedName>
</protein>
<feature type="domain" description="Tail specific protease" evidence="1">
    <location>
        <begin position="102"/>
        <end position="280"/>
    </location>
</feature>
<evidence type="ECO:0000259" key="1">
    <source>
        <dbReference type="SMART" id="SM00245"/>
    </source>
</evidence>
<dbReference type="GO" id="GO:0008236">
    <property type="term" value="F:serine-type peptidase activity"/>
    <property type="evidence" value="ECO:0007669"/>
    <property type="project" value="InterPro"/>
</dbReference>